<keyword evidence="5" id="KW-0411">Iron-sulfur</keyword>
<dbReference type="KEGG" id="hni:W911_07085"/>
<keyword evidence="8" id="KW-1185">Reference proteome</keyword>
<dbReference type="Gene3D" id="1.10.150.120">
    <property type="entry name" value="[2Fe-2S]-binding domain"/>
    <property type="match status" value="1"/>
</dbReference>
<evidence type="ECO:0000313" key="7">
    <source>
        <dbReference type="EMBL" id="AHB48187.1"/>
    </source>
</evidence>
<evidence type="ECO:0000256" key="1">
    <source>
        <dbReference type="ARBA" id="ARBA00022714"/>
    </source>
</evidence>
<dbReference type="GO" id="GO:0051537">
    <property type="term" value="F:2 iron, 2 sulfur cluster binding"/>
    <property type="evidence" value="ECO:0007669"/>
    <property type="project" value="UniProtKB-KW"/>
</dbReference>
<keyword evidence="2" id="KW-0479">Metal-binding</keyword>
<gene>
    <name evidence="7" type="ORF">W911_07085</name>
</gene>
<dbReference type="PANTHER" id="PTHR44379">
    <property type="entry name" value="OXIDOREDUCTASE WITH IRON-SULFUR SUBUNIT"/>
    <property type="match status" value="1"/>
</dbReference>
<dbReference type="InterPro" id="IPR036884">
    <property type="entry name" value="2Fe-2S-bd_dom_sf"/>
</dbReference>
<dbReference type="InterPro" id="IPR012675">
    <property type="entry name" value="Beta-grasp_dom_sf"/>
</dbReference>
<protein>
    <submittedName>
        <fullName evidence="7">(2Fe-2S)-binding protein</fullName>
    </submittedName>
</protein>
<dbReference type="AlphaFoldDB" id="V5SCH1"/>
<accession>V5SCH1</accession>
<evidence type="ECO:0000256" key="2">
    <source>
        <dbReference type="ARBA" id="ARBA00022723"/>
    </source>
</evidence>
<sequence>MDDRLKLQLAVVFAAVKPGERIMATFTVNGESRSFDGDPGTPLLWYLRDDAGLTGTKYGCGQGLCGACTIHLDGVAVRSCMTTIEMADGKAVTTIEGLHPEGDHPVQKAWRELSVPQCGFCQAGQIMQAASLLAENQAPSDDEITQEMSGNLCRCGCYQRIHAAVRLAAGGV</sequence>
<evidence type="ECO:0000256" key="4">
    <source>
        <dbReference type="ARBA" id="ARBA00023004"/>
    </source>
</evidence>
<name>V5SCH1_9HYPH</name>
<dbReference type="GO" id="GO:0016491">
    <property type="term" value="F:oxidoreductase activity"/>
    <property type="evidence" value="ECO:0007669"/>
    <property type="project" value="UniProtKB-KW"/>
</dbReference>
<dbReference type="Pfam" id="PF00111">
    <property type="entry name" value="Fer2"/>
    <property type="match status" value="1"/>
</dbReference>
<dbReference type="PANTHER" id="PTHR44379:SF2">
    <property type="entry name" value="BLR6218 PROTEIN"/>
    <property type="match status" value="1"/>
</dbReference>
<evidence type="ECO:0000313" key="8">
    <source>
        <dbReference type="Proteomes" id="UP000018542"/>
    </source>
</evidence>
<dbReference type="EMBL" id="CP006912">
    <property type="protein sequence ID" value="AHB48187.1"/>
    <property type="molecule type" value="Genomic_DNA"/>
</dbReference>
<dbReference type="InterPro" id="IPR006058">
    <property type="entry name" value="2Fe2S_fd_BS"/>
</dbReference>
<keyword evidence="4" id="KW-0408">Iron</keyword>
<dbReference type="Gene3D" id="3.10.20.30">
    <property type="match status" value="1"/>
</dbReference>
<keyword evidence="1" id="KW-0001">2Fe-2S</keyword>
<keyword evidence="3" id="KW-0560">Oxidoreductase</keyword>
<dbReference type="PATRIC" id="fig|1029756.8.peg.1485"/>
<dbReference type="Proteomes" id="UP000018542">
    <property type="component" value="Chromosome"/>
</dbReference>
<reference evidence="7 8" key="1">
    <citation type="journal article" date="2014" name="Genome Announc.">
        <title>Complete Genome Sequence of Hyphomicrobium nitrativorans Strain NL23, a Denitrifying Bacterium Isolated from Biofilm of a Methanol-Fed Denitrification System Treating Seawater at the Montreal Biodome.</title>
        <authorList>
            <person name="Martineau C."/>
            <person name="Villeneuve C."/>
            <person name="Mauffrey F."/>
            <person name="Villemur R."/>
        </authorList>
    </citation>
    <scope>NUCLEOTIDE SEQUENCE [LARGE SCALE GENOMIC DNA]</scope>
    <source>
        <strain evidence="7">NL23</strain>
    </source>
</reference>
<dbReference type="STRING" id="1029756.W911_07085"/>
<dbReference type="PROSITE" id="PS00197">
    <property type="entry name" value="2FE2S_FER_1"/>
    <property type="match status" value="1"/>
</dbReference>
<evidence type="ECO:0000256" key="3">
    <source>
        <dbReference type="ARBA" id="ARBA00023002"/>
    </source>
</evidence>
<dbReference type="InterPro" id="IPR001041">
    <property type="entry name" value="2Fe-2S_ferredoxin-type"/>
</dbReference>
<feature type="domain" description="2Fe-2S ferredoxin-type" evidence="6">
    <location>
        <begin position="22"/>
        <end position="98"/>
    </location>
</feature>
<evidence type="ECO:0000259" key="6">
    <source>
        <dbReference type="PROSITE" id="PS51085"/>
    </source>
</evidence>
<organism evidence="7 8">
    <name type="scientific">Hyphomicrobium nitrativorans NL23</name>
    <dbReference type="NCBI Taxonomy" id="1029756"/>
    <lineage>
        <taxon>Bacteria</taxon>
        <taxon>Pseudomonadati</taxon>
        <taxon>Pseudomonadota</taxon>
        <taxon>Alphaproteobacteria</taxon>
        <taxon>Hyphomicrobiales</taxon>
        <taxon>Hyphomicrobiaceae</taxon>
        <taxon>Hyphomicrobium</taxon>
    </lineage>
</organism>
<evidence type="ECO:0000256" key="5">
    <source>
        <dbReference type="ARBA" id="ARBA00023014"/>
    </source>
</evidence>
<dbReference type="Pfam" id="PF01799">
    <property type="entry name" value="Fer2_2"/>
    <property type="match status" value="1"/>
</dbReference>
<dbReference type="InterPro" id="IPR036010">
    <property type="entry name" value="2Fe-2S_ferredoxin-like_sf"/>
</dbReference>
<dbReference type="InterPro" id="IPR002888">
    <property type="entry name" value="2Fe-2S-bd"/>
</dbReference>
<dbReference type="PROSITE" id="PS51085">
    <property type="entry name" value="2FE2S_FER_2"/>
    <property type="match status" value="1"/>
</dbReference>
<dbReference type="SUPFAM" id="SSF47741">
    <property type="entry name" value="CO dehydrogenase ISP C-domain like"/>
    <property type="match status" value="1"/>
</dbReference>
<proteinExistence type="predicted"/>
<dbReference type="InterPro" id="IPR051452">
    <property type="entry name" value="Diverse_Oxidoreductases"/>
</dbReference>
<dbReference type="HOGENOM" id="CLU_052511_3_0_5"/>
<dbReference type="FunFam" id="3.10.20.30:FF:000020">
    <property type="entry name" value="Xanthine dehydrogenase iron-sulfur subunit"/>
    <property type="match status" value="1"/>
</dbReference>
<dbReference type="CDD" id="cd00207">
    <property type="entry name" value="fer2"/>
    <property type="match status" value="1"/>
</dbReference>
<dbReference type="SUPFAM" id="SSF54292">
    <property type="entry name" value="2Fe-2S ferredoxin-like"/>
    <property type="match status" value="1"/>
</dbReference>
<dbReference type="GO" id="GO:0046872">
    <property type="term" value="F:metal ion binding"/>
    <property type="evidence" value="ECO:0007669"/>
    <property type="project" value="UniProtKB-KW"/>
</dbReference>